<sequence length="103" mass="11714">MYMSQEARVIRSSELDIDDPQLSLAQVLEHAEHVRMAMSYWQKQNNNRKAPQHKDSPSKELAELINTNAQKIAHKVKVAIHLNSREVASMDSCTLTSGGHQYK</sequence>
<gene>
    <name evidence="1" type="ORF">PGTG_16430</name>
</gene>
<reference key="1">
    <citation type="submission" date="2007-01" db="EMBL/GenBank/DDBJ databases">
        <title>The Genome Sequence of Puccinia graminis f. sp. tritici Strain CRL 75-36-700-3.</title>
        <authorList>
            <consortium name="The Broad Institute Genome Sequencing Platform"/>
            <person name="Birren B."/>
            <person name="Lander E."/>
            <person name="Galagan J."/>
            <person name="Nusbaum C."/>
            <person name="Devon K."/>
            <person name="Cuomo C."/>
            <person name="Jaffe D."/>
            <person name="Butler J."/>
            <person name="Alvarez P."/>
            <person name="Gnerre S."/>
            <person name="Grabherr M."/>
            <person name="Mauceli E."/>
            <person name="Brockman W."/>
            <person name="Young S."/>
            <person name="LaButti K."/>
            <person name="Sykes S."/>
            <person name="DeCaprio D."/>
            <person name="Crawford M."/>
            <person name="Koehrsen M."/>
            <person name="Engels R."/>
            <person name="Montgomery P."/>
            <person name="Pearson M."/>
            <person name="Howarth C."/>
            <person name="Larson L."/>
            <person name="White J."/>
            <person name="Zeng Q."/>
            <person name="Kodira C."/>
            <person name="Yandava C."/>
            <person name="Alvarado L."/>
            <person name="O'Leary S."/>
            <person name="Szabo L."/>
            <person name="Dean R."/>
            <person name="Schein J."/>
        </authorList>
    </citation>
    <scope>NUCLEOTIDE SEQUENCE</scope>
    <source>
        <strain>CRL 75-36-700-3</strain>
    </source>
</reference>
<dbReference type="Proteomes" id="UP000008783">
    <property type="component" value="Unassembled WGS sequence"/>
</dbReference>
<dbReference type="HOGENOM" id="CLU_152099_0_0_1"/>
<evidence type="ECO:0000313" key="2">
    <source>
        <dbReference type="Proteomes" id="UP000008783"/>
    </source>
</evidence>
<dbReference type="RefSeq" id="XP_003335658.1">
    <property type="nucleotide sequence ID" value="XM_003335610.1"/>
</dbReference>
<dbReference type="VEuPathDB" id="FungiDB:PGTG_16430"/>
<dbReference type="KEGG" id="pgr:PGTG_16430"/>
<organism evidence="1 2">
    <name type="scientific">Puccinia graminis f. sp. tritici (strain CRL 75-36-700-3 / race SCCL)</name>
    <name type="common">Black stem rust fungus</name>
    <dbReference type="NCBI Taxonomy" id="418459"/>
    <lineage>
        <taxon>Eukaryota</taxon>
        <taxon>Fungi</taxon>
        <taxon>Dikarya</taxon>
        <taxon>Basidiomycota</taxon>
        <taxon>Pucciniomycotina</taxon>
        <taxon>Pucciniomycetes</taxon>
        <taxon>Pucciniales</taxon>
        <taxon>Pucciniaceae</taxon>
        <taxon>Puccinia</taxon>
    </lineage>
</organism>
<dbReference type="GeneID" id="10528983"/>
<name>E3L3W4_PUCGT</name>
<proteinExistence type="predicted"/>
<dbReference type="OrthoDB" id="10487459at2759"/>
<reference evidence="2" key="2">
    <citation type="journal article" date="2011" name="Proc. Natl. Acad. Sci. U.S.A.">
        <title>Obligate biotrophy features unraveled by the genomic analysis of rust fungi.</title>
        <authorList>
            <person name="Duplessis S."/>
            <person name="Cuomo C.A."/>
            <person name="Lin Y.-C."/>
            <person name="Aerts A."/>
            <person name="Tisserant E."/>
            <person name="Veneault-Fourrey C."/>
            <person name="Joly D.L."/>
            <person name="Hacquard S."/>
            <person name="Amselem J."/>
            <person name="Cantarel B.L."/>
            <person name="Chiu R."/>
            <person name="Coutinho P.M."/>
            <person name="Feau N."/>
            <person name="Field M."/>
            <person name="Frey P."/>
            <person name="Gelhaye E."/>
            <person name="Goldberg J."/>
            <person name="Grabherr M.G."/>
            <person name="Kodira C.D."/>
            <person name="Kohler A."/>
            <person name="Kuees U."/>
            <person name="Lindquist E.A."/>
            <person name="Lucas S.M."/>
            <person name="Mago R."/>
            <person name="Mauceli E."/>
            <person name="Morin E."/>
            <person name="Murat C."/>
            <person name="Pangilinan J.L."/>
            <person name="Park R."/>
            <person name="Pearson M."/>
            <person name="Quesneville H."/>
            <person name="Rouhier N."/>
            <person name="Sakthikumar S."/>
            <person name="Salamov A.A."/>
            <person name="Schmutz J."/>
            <person name="Selles B."/>
            <person name="Shapiro H."/>
            <person name="Tanguay P."/>
            <person name="Tuskan G.A."/>
            <person name="Henrissat B."/>
            <person name="Van de Peer Y."/>
            <person name="Rouze P."/>
            <person name="Ellis J.G."/>
            <person name="Dodds P.N."/>
            <person name="Schein J.E."/>
            <person name="Zhong S."/>
            <person name="Hamelin R.C."/>
            <person name="Grigoriev I.V."/>
            <person name="Szabo L.J."/>
            <person name="Martin F."/>
        </authorList>
    </citation>
    <scope>NUCLEOTIDE SEQUENCE [LARGE SCALE GENOMIC DNA]</scope>
    <source>
        <strain evidence="2">CRL 75-36-700-3 / race SCCL</strain>
    </source>
</reference>
<dbReference type="OMA" id="TRITRMC"/>
<accession>E3L3W4</accession>
<dbReference type="EMBL" id="DS178343">
    <property type="protein sequence ID" value="EFP91239.1"/>
    <property type="molecule type" value="Genomic_DNA"/>
</dbReference>
<keyword evidence="2" id="KW-1185">Reference proteome</keyword>
<dbReference type="InParanoid" id="E3L3W4"/>
<dbReference type="AlphaFoldDB" id="E3L3W4"/>
<protein>
    <submittedName>
        <fullName evidence="1">Uncharacterized protein</fullName>
    </submittedName>
</protein>
<evidence type="ECO:0000313" key="1">
    <source>
        <dbReference type="EMBL" id="EFP91239.1"/>
    </source>
</evidence>